<comment type="caution">
    <text evidence="2">The sequence shown here is derived from an EMBL/GenBank/DDBJ whole genome shotgun (WGS) entry which is preliminary data.</text>
</comment>
<reference evidence="3" key="1">
    <citation type="journal article" date="2019" name="Int. J. Syst. Evol. Microbiol.">
        <title>The Global Catalogue of Microorganisms (GCM) 10K type strain sequencing project: providing services to taxonomists for standard genome sequencing and annotation.</title>
        <authorList>
            <consortium name="The Broad Institute Genomics Platform"/>
            <consortium name="The Broad Institute Genome Sequencing Center for Infectious Disease"/>
            <person name="Wu L."/>
            <person name="Ma J."/>
        </authorList>
    </citation>
    <scope>NUCLEOTIDE SEQUENCE [LARGE SCALE GENOMIC DNA]</scope>
    <source>
        <strain evidence="3">NBRC 102520</strain>
    </source>
</reference>
<evidence type="ECO:0000313" key="3">
    <source>
        <dbReference type="Proteomes" id="UP001156905"/>
    </source>
</evidence>
<dbReference type="EMBL" id="BSOW01000014">
    <property type="protein sequence ID" value="GLR87535.1"/>
    <property type="molecule type" value="Genomic_DNA"/>
</dbReference>
<name>A0ABQ6B3R5_9BRAD</name>
<evidence type="ECO:0000256" key="1">
    <source>
        <dbReference type="SAM" id="SignalP"/>
    </source>
</evidence>
<protein>
    <recommendedName>
        <fullName evidence="4">Outer membrane protein beta-barrel domain-containing protein</fullName>
    </recommendedName>
</protein>
<proteinExistence type="predicted"/>
<organism evidence="2 3">
    <name type="scientific">Bradyrhizobium iriomotense</name>
    <dbReference type="NCBI Taxonomy" id="441950"/>
    <lineage>
        <taxon>Bacteria</taxon>
        <taxon>Pseudomonadati</taxon>
        <taxon>Pseudomonadota</taxon>
        <taxon>Alphaproteobacteria</taxon>
        <taxon>Hyphomicrobiales</taxon>
        <taxon>Nitrobacteraceae</taxon>
        <taxon>Bradyrhizobium</taxon>
    </lineage>
</organism>
<keyword evidence="1" id="KW-0732">Signal</keyword>
<accession>A0ABQ6B3R5</accession>
<sequence length="188" mass="19788">MLIFIRGLALALVLAALCPGGRTAHAQAAPVPYMNSGWLMGWGDNPAFDASDPQSKFPRGWFLTSSRDSTTWSMNGFDQARAFGNYGSLSSEGVKFGYNFANAPVTIYTGFDTLKYNLGAGGPTPFDSTSGTLPGGYRANAGIEFRPTSNLSLSFGASFTQHSSGLVDSDINSPLPPGASPLAFGARR</sequence>
<evidence type="ECO:0000313" key="2">
    <source>
        <dbReference type="EMBL" id="GLR87535.1"/>
    </source>
</evidence>
<feature type="chain" id="PRO_5045159442" description="Outer membrane protein beta-barrel domain-containing protein" evidence="1">
    <location>
        <begin position="29"/>
        <end position="188"/>
    </location>
</feature>
<keyword evidence="3" id="KW-1185">Reference proteome</keyword>
<dbReference type="RefSeq" id="WP_284268419.1">
    <property type="nucleotide sequence ID" value="NZ_BSOW01000014.1"/>
</dbReference>
<feature type="signal peptide" evidence="1">
    <location>
        <begin position="1"/>
        <end position="28"/>
    </location>
</feature>
<dbReference type="Proteomes" id="UP001156905">
    <property type="component" value="Unassembled WGS sequence"/>
</dbReference>
<gene>
    <name evidence="2" type="ORF">GCM10007857_42460</name>
</gene>
<evidence type="ECO:0008006" key="4">
    <source>
        <dbReference type="Google" id="ProtNLM"/>
    </source>
</evidence>